<sequence>MRDIQARFANYHSDTPARYTDRYPSTHPVFQGTAKRATRTMSGFAKHTSMRKAIAQNQLKMQVQTQDFGIAVIRNVRVHQTQDTVMSKTRDFLVWFDEVWEGADKWRFDDNWKEFDDSWGQYTEHRLLLRVR</sequence>
<reference evidence="1 2" key="1">
    <citation type="journal article" date="2016" name="PLoS ONE">
        <title>Sequence Assembly of Yarrowia lipolytica Strain W29/CLIB89 Shows Transposable Element Diversity.</title>
        <authorList>
            <person name="Magnan C."/>
            <person name="Yu J."/>
            <person name="Chang I."/>
            <person name="Jahn E."/>
            <person name="Kanomata Y."/>
            <person name="Wu J."/>
            <person name="Zeller M."/>
            <person name="Oakes M."/>
            <person name="Baldi P."/>
            <person name="Sandmeyer S."/>
        </authorList>
    </citation>
    <scope>NUCLEOTIDE SEQUENCE [LARGE SCALE GENOMIC DNA]</scope>
    <source>
        <strain evidence="2">CLIB89(W29)</strain>
    </source>
</reference>
<dbReference type="VEuPathDB" id="FungiDB:YALI0_A08624g"/>
<dbReference type="EMBL" id="CP017553">
    <property type="protein sequence ID" value="AOW00413.1"/>
    <property type="molecule type" value="Genomic_DNA"/>
</dbReference>
<evidence type="ECO:0000313" key="2">
    <source>
        <dbReference type="Proteomes" id="UP000182444"/>
    </source>
</evidence>
<dbReference type="RefSeq" id="XP_499881.4">
    <property type="nucleotide sequence ID" value="XM_499881.4"/>
</dbReference>
<dbReference type="AlphaFoldDB" id="A0A1D8N443"/>
<name>A0A1D8N443_YARLL</name>
<evidence type="ECO:0000313" key="1">
    <source>
        <dbReference type="EMBL" id="AOW00413.1"/>
    </source>
</evidence>
<dbReference type="Proteomes" id="UP000182444">
    <property type="component" value="Chromosome 1A"/>
</dbReference>
<dbReference type="VEuPathDB" id="FungiDB:YALI1_A08486g"/>
<organism evidence="1 2">
    <name type="scientific">Yarrowia lipolytica</name>
    <name type="common">Candida lipolytica</name>
    <dbReference type="NCBI Taxonomy" id="4952"/>
    <lineage>
        <taxon>Eukaryota</taxon>
        <taxon>Fungi</taxon>
        <taxon>Dikarya</taxon>
        <taxon>Ascomycota</taxon>
        <taxon>Saccharomycotina</taxon>
        <taxon>Dipodascomycetes</taxon>
        <taxon>Dipodascales</taxon>
        <taxon>Dipodascales incertae sedis</taxon>
        <taxon>Yarrowia</taxon>
    </lineage>
</organism>
<proteinExistence type="predicted"/>
<dbReference type="GeneID" id="2906108"/>
<protein>
    <submittedName>
        <fullName evidence="1">Uncharacterized protein</fullName>
    </submittedName>
</protein>
<accession>A0A1D8N443</accession>
<gene>
    <name evidence="1" type="ORF">YALI1_A08486g</name>
</gene>
<dbReference type="KEGG" id="yli:2906108"/>